<dbReference type="SUPFAM" id="SSF52540">
    <property type="entry name" value="P-loop containing nucleoside triphosphate hydrolases"/>
    <property type="match status" value="1"/>
</dbReference>
<evidence type="ECO:0000259" key="3">
    <source>
        <dbReference type="Pfam" id="PF13086"/>
    </source>
</evidence>
<keyword evidence="2" id="KW-0175">Coiled coil</keyword>
<feature type="coiled-coil region" evidence="2">
    <location>
        <begin position="575"/>
        <end position="602"/>
    </location>
</feature>
<dbReference type="InterPro" id="IPR045055">
    <property type="entry name" value="DNA2/NAM7-like"/>
</dbReference>
<gene>
    <name evidence="5" type="ORF">LY89DRAFT_667379</name>
</gene>
<dbReference type="CDD" id="cd06008">
    <property type="entry name" value="NF-X1-zinc-finger"/>
    <property type="match status" value="1"/>
</dbReference>
<dbReference type="GO" id="GO:0031048">
    <property type="term" value="P:regulatory ncRNA-mediated heterochromatin formation"/>
    <property type="evidence" value="ECO:0007669"/>
    <property type="project" value="TreeGrafter"/>
</dbReference>
<dbReference type="STRING" id="149040.A0A194XH20"/>
<keyword evidence="1" id="KW-0547">Nucleotide-binding</keyword>
<dbReference type="CDD" id="cd18808">
    <property type="entry name" value="SF1_C_Upf1"/>
    <property type="match status" value="1"/>
</dbReference>
<dbReference type="Pfam" id="PF13086">
    <property type="entry name" value="AAA_11"/>
    <property type="match status" value="1"/>
</dbReference>
<dbReference type="GO" id="GO:0004386">
    <property type="term" value="F:helicase activity"/>
    <property type="evidence" value="ECO:0007669"/>
    <property type="project" value="InterPro"/>
</dbReference>
<feature type="domain" description="DNA2/NAM7 helicase-like C-terminal" evidence="4">
    <location>
        <begin position="806"/>
        <end position="937"/>
    </location>
</feature>
<sequence length="1202" mass="135491">MPTPGTDELRTSRLSKFFNDVIYGRKTVTTAHHGRLFIEALCLQPDPAACVSEILSGGSGLNAIQVSLRFDNSVSFLNSHGSMLLQYLQEESLRTIGSGSVLSKVLCNVVEPPFFWDAYTKAFREGALDIDAFKSYAWLLFQLISLPGDWASLPPQLARMPDVLDMILTCSDGNVRNIGHKIKHTLPQDPTKNLVGADAQPGGRHDNDHVDYRKISIMPTADELLSQERAFFRTAEFLEDPENILSRSTMHVDNQFRLLREDMVGVIQDELKILGGLKHGHHKGMVIDKLRVRGIQANTGEKFIQPWGLRLEWDELLPQLRKLAPGKMTDYLKNDQHILRHGNMCCIMIDDEIAAFPTISRDVHQLVKQPSSIVVQFTDDSTLSSTLFKAIGASNIKLIQLDSAIFAFEPFLRRLQAIADLPLEEEVVTWQSGDAIATSPLKPSRILKGLEASAGKDVGRLLGIAKKVILDESQVASLCSCLSQRVSLVQGPPGTGKTFLGALAGKVLFDATDAVSLVMCFTNHALDQFLEDLMKVGIPDTDIVRLGSKGTHRTNPLRLRFQPPGKLTPTQWAETDRLKLRLAQHEKRLREAFKTYESANITKKQIMEYLEFASEDLPFFEAFAVPDESEDNMTRVGKRGKKVDSFYLLDRWIRNQTDEGIFKNKVQVEGSLPIWAMISTTRDFCMKRWRQAILSDIIHSIYESGRAFNSDQAELSRILAERDADVIKRKRIIGCTTNGAASHFSAIQAASPGIILVEEAGEILESHILTSLGPRTQQLILIGDHKLLRPKCSYPLSVVQGDGFDLNRSLFERLILRGFPHVTLTHQHRMRQEISCMVRELTYPDLRDATTTQSRPDFRGFTDNVMFVNHASLEVEVKKSKELRDGGTPSKQNEFEAQMILKCVRYLAQQGYGSKKMVVLTLYLGQLRLLRDKLAGDNDPILNDLDKFDLVKAGLLGDTNSRNSKPQLRLSTIARDALIMVGNAETFMHAKKGKEQWRKAFQLLEENGHIYNGFPIKCEKHPDRKATLSFPEDFELQCPDGGCIEPCGILLSCGKHKCPSSCHQIVDHSKMKCLALEQKQCHKGHKSTWRCHEHEPKSCRACEKERKEVERRAQEAGEEQIRQDEETRKHQAAVAKLDEDIRKLVQSVKDERIRNERIAIIAQKKQDLINRLANQFDFGVIFEVVLRLFGVVSRAGRQKKTL</sequence>
<keyword evidence="1" id="KW-0347">Helicase</keyword>
<dbReference type="KEGG" id="psco:LY89DRAFT_667379"/>
<dbReference type="InterPro" id="IPR027417">
    <property type="entry name" value="P-loop_NTPase"/>
</dbReference>
<evidence type="ECO:0000259" key="4">
    <source>
        <dbReference type="Pfam" id="PF13087"/>
    </source>
</evidence>
<evidence type="ECO:0000256" key="1">
    <source>
        <dbReference type="ARBA" id="ARBA00022806"/>
    </source>
</evidence>
<dbReference type="OrthoDB" id="2423195at2759"/>
<keyword evidence="1" id="KW-0067">ATP-binding</keyword>
<feature type="domain" description="DNA2/NAM7 helicase helicase" evidence="3">
    <location>
        <begin position="470"/>
        <end position="790"/>
    </location>
</feature>
<keyword evidence="1" id="KW-0378">Hydrolase</keyword>
<dbReference type="GeneID" id="28822698"/>
<organism evidence="5 6">
    <name type="scientific">Mollisia scopiformis</name>
    <name type="common">Conifer needle endophyte fungus</name>
    <name type="synonym">Phialocephala scopiformis</name>
    <dbReference type="NCBI Taxonomy" id="149040"/>
    <lineage>
        <taxon>Eukaryota</taxon>
        <taxon>Fungi</taxon>
        <taxon>Dikarya</taxon>
        <taxon>Ascomycota</taxon>
        <taxon>Pezizomycotina</taxon>
        <taxon>Leotiomycetes</taxon>
        <taxon>Helotiales</taxon>
        <taxon>Mollisiaceae</taxon>
        <taxon>Mollisia</taxon>
    </lineage>
</organism>
<evidence type="ECO:0000256" key="2">
    <source>
        <dbReference type="SAM" id="Coils"/>
    </source>
</evidence>
<protein>
    <recommendedName>
        <fullName evidence="7">NFX1-type zinc finger-containing protein 1</fullName>
    </recommendedName>
</protein>
<evidence type="ECO:0000313" key="6">
    <source>
        <dbReference type="Proteomes" id="UP000070700"/>
    </source>
</evidence>
<dbReference type="InterPro" id="IPR041679">
    <property type="entry name" value="DNA2/NAM7-like_C"/>
</dbReference>
<evidence type="ECO:0008006" key="7">
    <source>
        <dbReference type="Google" id="ProtNLM"/>
    </source>
</evidence>
<dbReference type="Pfam" id="PF13087">
    <property type="entry name" value="AAA_12"/>
    <property type="match status" value="1"/>
</dbReference>
<accession>A0A194XH20</accession>
<evidence type="ECO:0000313" key="5">
    <source>
        <dbReference type="EMBL" id="KUJ19424.1"/>
    </source>
</evidence>
<dbReference type="InterPro" id="IPR047187">
    <property type="entry name" value="SF1_C_Upf1"/>
</dbReference>
<dbReference type="Gene3D" id="3.40.50.300">
    <property type="entry name" value="P-loop containing nucleotide triphosphate hydrolases"/>
    <property type="match status" value="3"/>
</dbReference>
<dbReference type="CDD" id="cd17936">
    <property type="entry name" value="EEXXEc_NFX1"/>
    <property type="match status" value="1"/>
</dbReference>
<dbReference type="InParanoid" id="A0A194XH20"/>
<keyword evidence="6" id="KW-1185">Reference proteome</keyword>
<dbReference type="Proteomes" id="UP000070700">
    <property type="component" value="Unassembled WGS sequence"/>
</dbReference>
<dbReference type="GO" id="GO:0031380">
    <property type="term" value="C:nuclear RNA-directed RNA polymerase complex"/>
    <property type="evidence" value="ECO:0007669"/>
    <property type="project" value="TreeGrafter"/>
</dbReference>
<dbReference type="RefSeq" id="XP_018073779.1">
    <property type="nucleotide sequence ID" value="XM_018212972.1"/>
</dbReference>
<dbReference type="EMBL" id="KQ947411">
    <property type="protein sequence ID" value="KUJ19424.1"/>
    <property type="molecule type" value="Genomic_DNA"/>
</dbReference>
<dbReference type="PANTHER" id="PTHR10887">
    <property type="entry name" value="DNA2/NAM7 HELICASE FAMILY"/>
    <property type="match status" value="1"/>
</dbReference>
<name>A0A194XH20_MOLSC</name>
<reference evidence="5 6" key="1">
    <citation type="submission" date="2015-10" db="EMBL/GenBank/DDBJ databases">
        <title>Full genome of DAOMC 229536 Phialocephala scopiformis, a fungal endophyte of spruce producing the potent anti-insectan compound rugulosin.</title>
        <authorList>
            <consortium name="DOE Joint Genome Institute"/>
            <person name="Walker A.K."/>
            <person name="Frasz S.L."/>
            <person name="Seifert K.A."/>
            <person name="Miller J.D."/>
            <person name="Mondo S.J."/>
            <person name="Labutti K."/>
            <person name="Lipzen A."/>
            <person name="Dockter R."/>
            <person name="Kennedy M."/>
            <person name="Grigoriev I.V."/>
            <person name="Spatafora J.W."/>
        </authorList>
    </citation>
    <scope>NUCLEOTIDE SEQUENCE [LARGE SCALE GENOMIC DNA]</scope>
    <source>
        <strain evidence="5 6">CBS 120377</strain>
    </source>
</reference>
<proteinExistence type="predicted"/>
<dbReference type="InterPro" id="IPR041677">
    <property type="entry name" value="DNA2/NAM7_AAA_11"/>
</dbReference>
<dbReference type="AlphaFoldDB" id="A0A194XH20"/>
<dbReference type="PANTHER" id="PTHR10887:SF341">
    <property type="entry name" value="NFX1-TYPE ZINC FINGER-CONTAINING PROTEIN 1"/>
    <property type="match status" value="1"/>
</dbReference>